<feature type="signal peptide" evidence="2">
    <location>
        <begin position="1"/>
        <end position="30"/>
    </location>
</feature>
<reference evidence="5" key="1">
    <citation type="journal article" date="2019" name="Int. J. Syst. Evol. Microbiol.">
        <title>The Global Catalogue of Microorganisms (GCM) 10K type strain sequencing project: providing services to taxonomists for standard genome sequencing and annotation.</title>
        <authorList>
            <consortium name="The Broad Institute Genomics Platform"/>
            <consortium name="The Broad Institute Genome Sequencing Center for Infectious Disease"/>
            <person name="Wu L."/>
            <person name="Ma J."/>
        </authorList>
    </citation>
    <scope>NUCLEOTIDE SEQUENCE [LARGE SCALE GENOMIC DNA]</scope>
    <source>
        <strain evidence="5">JCM 19015</strain>
    </source>
</reference>
<feature type="chain" id="PRO_5045794171" description="FMN-binding domain-containing protein" evidence="2">
    <location>
        <begin position="31"/>
        <end position="189"/>
    </location>
</feature>
<comment type="caution">
    <text evidence="4">The sequence shown here is derived from an EMBL/GenBank/DDBJ whole genome shotgun (WGS) entry which is preliminary data.</text>
</comment>
<keyword evidence="2" id="KW-0732">Signal</keyword>
<dbReference type="Gene3D" id="3.90.1010.20">
    <property type="match status" value="1"/>
</dbReference>
<gene>
    <name evidence="4" type="ORF">GCM10025783_05110</name>
</gene>
<feature type="region of interest" description="Disordered" evidence="1">
    <location>
        <begin position="27"/>
        <end position="89"/>
    </location>
</feature>
<organism evidence="4 5">
    <name type="scientific">Amnibacterium soli</name>
    <dbReference type="NCBI Taxonomy" id="1282736"/>
    <lineage>
        <taxon>Bacteria</taxon>
        <taxon>Bacillati</taxon>
        <taxon>Actinomycetota</taxon>
        <taxon>Actinomycetes</taxon>
        <taxon>Micrococcales</taxon>
        <taxon>Microbacteriaceae</taxon>
        <taxon>Amnibacterium</taxon>
    </lineage>
</organism>
<keyword evidence="5" id="KW-1185">Reference proteome</keyword>
<protein>
    <recommendedName>
        <fullName evidence="3">FMN-binding domain-containing protein</fullName>
    </recommendedName>
</protein>
<dbReference type="RefSeq" id="WP_345479361.1">
    <property type="nucleotide sequence ID" value="NZ_BAABLP010000001.1"/>
</dbReference>
<feature type="compositionally biased region" description="Low complexity" evidence="1">
    <location>
        <begin position="27"/>
        <end position="69"/>
    </location>
</feature>
<dbReference type="Proteomes" id="UP001500121">
    <property type="component" value="Unassembled WGS sequence"/>
</dbReference>
<evidence type="ECO:0000259" key="3">
    <source>
        <dbReference type="SMART" id="SM00900"/>
    </source>
</evidence>
<evidence type="ECO:0000313" key="5">
    <source>
        <dbReference type="Proteomes" id="UP001500121"/>
    </source>
</evidence>
<sequence length="189" mass="18447">MRRAPIVLTATVLGTAGVLLFKPLATTSTASGSPGAGDATSTSTSTGTGSSAGTATPSAAASASASASDGTGGTSTKDGTWTGEAETTRFGTTQVKATISGGRITEITTVQLNEADPRSYQISVGAAPTLRSEVLAQQTAAVDVVSGATYTSDAYEASLQSALDQAGFTAADGSKASTDVSSIQDSGGH</sequence>
<evidence type="ECO:0000256" key="2">
    <source>
        <dbReference type="SAM" id="SignalP"/>
    </source>
</evidence>
<accession>A0ABP8YU10</accession>
<dbReference type="Pfam" id="PF04205">
    <property type="entry name" value="FMN_bind"/>
    <property type="match status" value="1"/>
</dbReference>
<feature type="domain" description="FMN-binding" evidence="3">
    <location>
        <begin position="89"/>
        <end position="166"/>
    </location>
</feature>
<dbReference type="EMBL" id="BAABLP010000001">
    <property type="protein sequence ID" value="GAA4737633.1"/>
    <property type="molecule type" value="Genomic_DNA"/>
</dbReference>
<dbReference type="InterPro" id="IPR007329">
    <property type="entry name" value="FMN-bd"/>
</dbReference>
<evidence type="ECO:0000256" key="1">
    <source>
        <dbReference type="SAM" id="MobiDB-lite"/>
    </source>
</evidence>
<name>A0ABP8YU10_9MICO</name>
<evidence type="ECO:0000313" key="4">
    <source>
        <dbReference type="EMBL" id="GAA4737633.1"/>
    </source>
</evidence>
<proteinExistence type="predicted"/>
<dbReference type="SMART" id="SM00900">
    <property type="entry name" value="FMN_bind"/>
    <property type="match status" value="1"/>
</dbReference>